<feature type="region of interest" description="Disordered" evidence="2">
    <location>
        <begin position="360"/>
        <end position="446"/>
    </location>
</feature>
<sequence>MVEEGSNVLWKHHLVHLLCRYFDTYNGTPPNSTSQMPQRTSSSSASFCKPDHGSSSSSSSYQHLHPSQAQTAIVEPMYTSPFPACSSSSSFFPSSSSSFFPSFSPFPYPGNGLYHTSLQLSPPPALHISTGQKFYPPPPSSSHPIPSSSSSSLSQDDPVASRPSHLQYHGVGEKRDHRDRITPWKEKGGDSSGCTYTTRVPSSSSSSSSTSDRTPESHSNVKERLPSELGLRSRTGGEEPSSSLVGHDSRHLSCSFSSSAPRPHEDEEQKKRKTENCDTSDQQGKKKKHELLWLDGKNVRWFNEELLRRLEEEQAKRKQAEEEQLKQSQLHAVRCVQRAWRLYAPRRRWRQLEKRLRKELLSQRKPSMKERRRTDAGESTSRSTDTAAQEVEEPIERLRHHFSSRNASKLFEKDTTKYEKEKRKGENREEVEEEKTKRRRFRKEMKAAQRIQAIYRGYRVRR</sequence>
<gene>
    <name evidence="3" type="ORF">CSUI_006878</name>
</gene>
<dbReference type="Proteomes" id="UP000221165">
    <property type="component" value="Unassembled WGS sequence"/>
</dbReference>
<feature type="compositionally biased region" description="Polar residues" evidence="2">
    <location>
        <begin position="377"/>
        <end position="387"/>
    </location>
</feature>
<evidence type="ECO:0000313" key="4">
    <source>
        <dbReference type="Proteomes" id="UP000221165"/>
    </source>
</evidence>
<name>A0A2C6KSW6_9APIC</name>
<feature type="compositionally biased region" description="Low complexity" evidence="2">
    <location>
        <begin position="142"/>
        <end position="154"/>
    </location>
</feature>
<protein>
    <submittedName>
        <fullName evidence="3">Iq calmodulin-binding motif domain-containing protein</fullName>
    </submittedName>
</protein>
<evidence type="ECO:0000313" key="3">
    <source>
        <dbReference type="EMBL" id="PHJ19293.1"/>
    </source>
</evidence>
<feature type="compositionally biased region" description="Basic and acidic residues" evidence="2">
    <location>
        <begin position="360"/>
        <end position="376"/>
    </location>
</feature>
<dbReference type="VEuPathDB" id="ToxoDB:CSUI_006878"/>
<feature type="compositionally biased region" description="Polar residues" evidence="2">
    <location>
        <begin position="30"/>
        <end position="46"/>
    </location>
</feature>
<organism evidence="3 4">
    <name type="scientific">Cystoisospora suis</name>
    <dbReference type="NCBI Taxonomy" id="483139"/>
    <lineage>
        <taxon>Eukaryota</taxon>
        <taxon>Sar</taxon>
        <taxon>Alveolata</taxon>
        <taxon>Apicomplexa</taxon>
        <taxon>Conoidasida</taxon>
        <taxon>Coccidia</taxon>
        <taxon>Eucoccidiorida</taxon>
        <taxon>Eimeriorina</taxon>
        <taxon>Sarcocystidae</taxon>
        <taxon>Cystoisospora</taxon>
    </lineage>
</organism>
<evidence type="ECO:0000256" key="2">
    <source>
        <dbReference type="SAM" id="MobiDB-lite"/>
    </source>
</evidence>
<accession>A0A2C6KSW6</accession>
<reference evidence="3 4" key="1">
    <citation type="journal article" date="2017" name="Int. J. Parasitol.">
        <title>The genome of the protozoan parasite Cystoisospora suis and a reverse vaccinology approach to identify vaccine candidates.</title>
        <authorList>
            <person name="Palmieri N."/>
            <person name="Shrestha A."/>
            <person name="Ruttkowski B."/>
            <person name="Beck T."/>
            <person name="Vogl C."/>
            <person name="Tomley F."/>
            <person name="Blake D.P."/>
            <person name="Joachim A."/>
        </authorList>
    </citation>
    <scope>NUCLEOTIDE SEQUENCE [LARGE SCALE GENOMIC DNA]</scope>
    <source>
        <strain evidence="3 4">Wien I</strain>
    </source>
</reference>
<feature type="region of interest" description="Disordered" evidence="2">
    <location>
        <begin position="30"/>
        <end position="66"/>
    </location>
</feature>
<feature type="compositionally biased region" description="Low complexity" evidence="2">
    <location>
        <begin position="202"/>
        <end position="211"/>
    </location>
</feature>
<dbReference type="PROSITE" id="PS50096">
    <property type="entry name" value="IQ"/>
    <property type="match status" value="2"/>
</dbReference>
<proteinExistence type="predicted"/>
<dbReference type="GeneID" id="94430240"/>
<feature type="region of interest" description="Disordered" evidence="2">
    <location>
        <begin position="125"/>
        <end position="289"/>
    </location>
</feature>
<dbReference type="AlphaFoldDB" id="A0A2C6KSW6"/>
<feature type="compositionally biased region" description="Basic and acidic residues" evidence="2">
    <location>
        <begin position="171"/>
        <end position="189"/>
    </location>
</feature>
<feature type="non-terminal residue" evidence="3">
    <location>
        <position position="462"/>
    </location>
</feature>
<dbReference type="CDD" id="cd23767">
    <property type="entry name" value="IQCD"/>
    <property type="match status" value="1"/>
</dbReference>
<feature type="compositionally biased region" description="Basic and acidic residues" evidence="2">
    <location>
        <begin position="213"/>
        <end position="226"/>
    </location>
</feature>
<evidence type="ECO:0000256" key="1">
    <source>
        <dbReference type="SAM" id="Coils"/>
    </source>
</evidence>
<dbReference type="EMBL" id="MIGC01003534">
    <property type="protein sequence ID" value="PHJ19293.1"/>
    <property type="molecule type" value="Genomic_DNA"/>
</dbReference>
<dbReference type="RefSeq" id="XP_067920995.1">
    <property type="nucleotide sequence ID" value="XM_068067029.1"/>
</dbReference>
<feature type="coiled-coil region" evidence="1">
    <location>
        <begin position="303"/>
        <end position="330"/>
    </location>
</feature>
<keyword evidence="4" id="KW-1185">Reference proteome</keyword>
<feature type="compositionally biased region" description="Basic and acidic residues" evidence="2">
    <location>
        <begin position="410"/>
        <end position="428"/>
    </location>
</feature>
<feature type="compositionally biased region" description="Basic and acidic residues" evidence="2">
    <location>
        <begin position="262"/>
        <end position="276"/>
    </location>
</feature>
<comment type="caution">
    <text evidence="3">The sequence shown here is derived from an EMBL/GenBank/DDBJ whole genome shotgun (WGS) entry which is preliminary data.</text>
</comment>
<keyword evidence="1" id="KW-0175">Coiled coil</keyword>
<feature type="compositionally biased region" description="Polar residues" evidence="2">
    <location>
        <begin position="192"/>
        <end position="201"/>
    </location>
</feature>